<keyword evidence="6 9" id="KW-0175">Coiled coil</keyword>
<sequence length="212" mass="24561">MSFTLKDLIRPDMDRTAMFVSAILNFYLHRDTKMNLLRPIVEELSLLDEQHKVLEARILQLNTEIAEYNEAREQEIPLVQEVDAKVKEMHQIISGLNNHQTSLKASFRTRREQAKELEEKVQDSNLSNKEAVNVKKKLEDKGKVIMQALQQRNEVMKSVSFIPMVEGETYAYSGRPGAGAYKRWSKVAIEHLSDIYGHPLFRRGRHKELAMP</sequence>
<dbReference type="InterPro" id="IPR038275">
    <property type="entry name" value="Nuf2_N_sf"/>
</dbReference>
<comment type="subcellular location">
    <subcellularLocation>
        <location evidence="1">Chromosome</location>
        <location evidence="1">Centromere</location>
    </subcellularLocation>
</comment>
<keyword evidence="5" id="KW-0498">Mitosis</keyword>
<evidence type="ECO:0000259" key="10">
    <source>
        <dbReference type="Pfam" id="PF03800"/>
    </source>
</evidence>
<keyword evidence="4" id="KW-0132">Cell division</keyword>
<evidence type="ECO:0000256" key="7">
    <source>
        <dbReference type="ARBA" id="ARBA00023306"/>
    </source>
</evidence>
<dbReference type="Pfam" id="PF03800">
    <property type="entry name" value="Nuf2"/>
    <property type="match status" value="1"/>
</dbReference>
<evidence type="ECO:0000313" key="11">
    <source>
        <dbReference type="EMBL" id="KAK9287171.1"/>
    </source>
</evidence>
<name>A0AAP0X2M2_LIQFO</name>
<dbReference type="Proteomes" id="UP001415857">
    <property type="component" value="Unassembled WGS sequence"/>
</dbReference>
<keyword evidence="12" id="KW-1185">Reference proteome</keyword>
<keyword evidence="7" id="KW-0131">Cell cycle</keyword>
<dbReference type="GO" id="GO:0051301">
    <property type="term" value="P:cell division"/>
    <property type="evidence" value="ECO:0007669"/>
    <property type="project" value="UniProtKB-KW"/>
</dbReference>
<evidence type="ECO:0000256" key="9">
    <source>
        <dbReference type="SAM" id="Coils"/>
    </source>
</evidence>
<evidence type="ECO:0000313" key="12">
    <source>
        <dbReference type="Proteomes" id="UP001415857"/>
    </source>
</evidence>
<dbReference type="EMBL" id="JBBPBK010000004">
    <property type="protein sequence ID" value="KAK9287171.1"/>
    <property type="molecule type" value="Genomic_DNA"/>
</dbReference>
<proteinExistence type="inferred from homology"/>
<dbReference type="AlphaFoldDB" id="A0AAP0X2M2"/>
<comment type="similarity">
    <text evidence="2">Belongs to the NUF2 family.</text>
</comment>
<feature type="coiled-coil region" evidence="9">
    <location>
        <begin position="44"/>
        <end position="71"/>
    </location>
</feature>
<keyword evidence="3" id="KW-0158">Chromosome</keyword>
<comment type="caution">
    <text evidence="11">The sequence shown here is derived from an EMBL/GenBank/DDBJ whole genome shotgun (WGS) entry which is preliminary data.</text>
</comment>
<protein>
    <recommendedName>
        <fullName evidence="10">Kinetochore protein Nuf2 N-terminal domain-containing protein</fullName>
    </recommendedName>
</protein>
<gene>
    <name evidence="11" type="ORF">L1049_015582</name>
</gene>
<dbReference type="PANTHER" id="PTHR48441">
    <property type="match status" value="1"/>
</dbReference>
<dbReference type="InterPro" id="IPR005549">
    <property type="entry name" value="Kinetochore_Nuf2_N"/>
</dbReference>
<evidence type="ECO:0000256" key="2">
    <source>
        <dbReference type="ARBA" id="ARBA00005498"/>
    </source>
</evidence>
<evidence type="ECO:0000256" key="5">
    <source>
        <dbReference type="ARBA" id="ARBA00022776"/>
    </source>
</evidence>
<evidence type="ECO:0000256" key="6">
    <source>
        <dbReference type="ARBA" id="ARBA00023054"/>
    </source>
</evidence>
<organism evidence="11 12">
    <name type="scientific">Liquidambar formosana</name>
    <name type="common">Formosan gum</name>
    <dbReference type="NCBI Taxonomy" id="63359"/>
    <lineage>
        <taxon>Eukaryota</taxon>
        <taxon>Viridiplantae</taxon>
        <taxon>Streptophyta</taxon>
        <taxon>Embryophyta</taxon>
        <taxon>Tracheophyta</taxon>
        <taxon>Spermatophyta</taxon>
        <taxon>Magnoliopsida</taxon>
        <taxon>eudicotyledons</taxon>
        <taxon>Gunneridae</taxon>
        <taxon>Pentapetalae</taxon>
        <taxon>Saxifragales</taxon>
        <taxon>Altingiaceae</taxon>
        <taxon>Liquidambar</taxon>
    </lineage>
</organism>
<evidence type="ECO:0000256" key="1">
    <source>
        <dbReference type="ARBA" id="ARBA00004584"/>
    </source>
</evidence>
<keyword evidence="8" id="KW-0137">Centromere</keyword>
<feature type="domain" description="Kinetochore protein Nuf2 N-terminal" evidence="10">
    <location>
        <begin position="2"/>
        <end position="44"/>
    </location>
</feature>
<evidence type="ECO:0000256" key="8">
    <source>
        <dbReference type="ARBA" id="ARBA00023328"/>
    </source>
</evidence>
<evidence type="ECO:0000256" key="4">
    <source>
        <dbReference type="ARBA" id="ARBA00022618"/>
    </source>
</evidence>
<dbReference type="PANTHER" id="PTHR48441:SF1">
    <property type="entry name" value="NT-3"/>
    <property type="match status" value="1"/>
</dbReference>
<dbReference type="GO" id="GO:0031262">
    <property type="term" value="C:Ndc80 complex"/>
    <property type="evidence" value="ECO:0007669"/>
    <property type="project" value="InterPro"/>
</dbReference>
<accession>A0AAP0X2M2</accession>
<dbReference type="Gene3D" id="1.10.418.60">
    <property type="entry name" value="Ncd80 complex, Nuf2 subunit"/>
    <property type="match status" value="1"/>
</dbReference>
<reference evidence="11 12" key="1">
    <citation type="journal article" date="2024" name="Plant J.">
        <title>Genome sequences and population genomics reveal climatic adaptation and genomic divergence between two closely related sweetgum species.</title>
        <authorList>
            <person name="Xu W.Q."/>
            <person name="Ren C.Q."/>
            <person name="Zhang X.Y."/>
            <person name="Comes H.P."/>
            <person name="Liu X.H."/>
            <person name="Li Y.G."/>
            <person name="Kettle C.J."/>
            <person name="Jalonen R."/>
            <person name="Gaisberger H."/>
            <person name="Ma Y.Z."/>
            <person name="Qiu Y.X."/>
        </authorList>
    </citation>
    <scope>NUCLEOTIDE SEQUENCE [LARGE SCALE GENOMIC DNA]</scope>
    <source>
        <strain evidence="11">Hangzhou</strain>
    </source>
</reference>
<evidence type="ECO:0000256" key="3">
    <source>
        <dbReference type="ARBA" id="ARBA00022454"/>
    </source>
</evidence>